<evidence type="ECO:0000256" key="1">
    <source>
        <dbReference type="SAM" id="Phobius"/>
    </source>
</evidence>
<protein>
    <submittedName>
        <fullName evidence="2">Uncharacterized protein</fullName>
    </submittedName>
</protein>
<dbReference type="Proteomes" id="UP000004407">
    <property type="component" value="Unassembled WGS sequence"/>
</dbReference>
<keyword evidence="1" id="KW-0472">Membrane</keyword>
<name>G6B2A4_9BACT</name>
<sequence>MCNCLFHCFLFYVIQYPANIANFISTKINYVVISSLVTRYIILFLFYNSFVPFLYFIFKTPCR</sequence>
<keyword evidence="1" id="KW-0812">Transmembrane</keyword>
<dbReference type="EMBL" id="AFZZ01000263">
    <property type="protein sequence ID" value="EHJ34977.1"/>
    <property type="molecule type" value="Genomic_DNA"/>
</dbReference>
<accession>G6B2A4</accession>
<dbReference type="AlphaFoldDB" id="G6B2A4"/>
<reference evidence="2 3" key="1">
    <citation type="submission" date="2011-08" db="EMBL/GenBank/DDBJ databases">
        <authorList>
            <person name="Weinstock G."/>
            <person name="Sodergren E."/>
            <person name="Clifton S."/>
            <person name="Fulton L."/>
            <person name="Fulton B."/>
            <person name="Courtney L."/>
            <person name="Fronick C."/>
            <person name="Harrison M."/>
            <person name="Strong C."/>
            <person name="Farmer C."/>
            <person name="Delahaunty K."/>
            <person name="Markovic C."/>
            <person name="Hall O."/>
            <person name="Minx P."/>
            <person name="Tomlinson C."/>
            <person name="Mitreva M."/>
            <person name="Hou S."/>
            <person name="Chen J."/>
            <person name="Wollam A."/>
            <person name="Pepin K.H."/>
            <person name="Johnson M."/>
            <person name="Bhonagiri V."/>
            <person name="Zhang X."/>
            <person name="Suruliraj S."/>
            <person name="Warren W."/>
            <person name="Chinwalla A."/>
            <person name="Mardis E.R."/>
            <person name="Wilson R.K."/>
        </authorList>
    </citation>
    <scope>NUCLEOTIDE SEQUENCE [LARGE SCALE GENOMIC DNA]</scope>
    <source>
        <strain evidence="2 3">DSM 18206</strain>
    </source>
</reference>
<comment type="caution">
    <text evidence="2">The sequence shown here is derived from an EMBL/GenBank/DDBJ whole genome shotgun (WGS) entry which is preliminary data.</text>
</comment>
<keyword evidence="1" id="KW-1133">Transmembrane helix</keyword>
<organism evidence="2 3">
    <name type="scientific">Leyella stercorea DSM 18206</name>
    <dbReference type="NCBI Taxonomy" id="1002367"/>
    <lineage>
        <taxon>Bacteria</taxon>
        <taxon>Pseudomonadati</taxon>
        <taxon>Bacteroidota</taxon>
        <taxon>Bacteroidia</taxon>
        <taxon>Bacteroidales</taxon>
        <taxon>Prevotellaceae</taxon>
        <taxon>Leyella</taxon>
    </lineage>
</organism>
<dbReference type="HOGENOM" id="CLU_2882201_0_0_10"/>
<proteinExistence type="predicted"/>
<gene>
    <name evidence="2" type="ORF">HMPREF0673_03037</name>
</gene>
<feature type="transmembrane region" description="Helical" evidence="1">
    <location>
        <begin position="36"/>
        <end position="58"/>
    </location>
</feature>
<evidence type="ECO:0000313" key="3">
    <source>
        <dbReference type="Proteomes" id="UP000004407"/>
    </source>
</evidence>
<evidence type="ECO:0000313" key="2">
    <source>
        <dbReference type="EMBL" id="EHJ34977.1"/>
    </source>
</evidence>